<evidence type="ECO:0000259" key="1">
    <source>
        <dbReference type="Pfam" id="PF13349"/>
    </source>
</evidence>
<dbReference type="PANTHER" id="PTHR34094:SF1">
    <property type="entry name" value="PROTEIN FAM185A"/>
    <property type="match status" value="1"/>
</dbReference>
<dbReference type="STRING" id="200991.AUC31_06335"/>
<reference evidence="2" key="1">
    <citation type="submission" date="2016-01" db="EMBL/GenBank/DDBJ databases">
        <title>Complete genome of Planococcus rifietoensis type strain M8.</title>
        <authorList>
            <person name="See-Too W.S."/>
        </authorList>
    </citation>
    <scope>NUCLEOTIDE SEQUENCE [LARGE SCALE GENOMIC DNA]</scope>
    <source>
        <strain evidence="2">M8</strain>
    </source>
</reference>
<organism evidence="2 3">
    <name type="scientific">Planococcus rifietoensis</name>
    <dbReference type="NCBI Taxonomy" id="200991"/>
    <lineage>
        <taxon>Bacteria</taxon>
        <taxon>Bacillati</taxon>
        <taxon>Bacillota</taxon>
        <taxon>Bacilli</taxon>
        <taxon>Bacillales</taxon>
        <taxon>Caryophanaceae</taxon>
        <taxon>Planococcus</taxon>
    </lineage>
</organism>
<dbReference type="InterPro" id="IPR025164">
    <property type="entry name" value="Toastrack_DUF4097"/>
</dbReference>
<dbReference type="AlphaFoldDB" id="A0A0U2J6Y3"/>
<sequence length="343" mass="38091">MTENQFLQELETALKRLPKEEQNDILQDIKEYFSNGQADGKTDSEIADELGLPQEIADELIESFDFNQNDISAAANELTEDKFDQVDIQIDNGMLTIAPSEDGKMHADITDKSYRQQLSVDILNRTLVITLKEEPRKWGIFSFTGSMKSPKLDVRLPKKLYDKIQIDSDHGMITGERLDSRQLSIKTDNGRIELTHITADQANVESDNGDIELAHVQAKKLKVGTDNGQLQLRNIQADELHASTDNGAIDLKDIEGNVRAKTDNGRIRLSTVNLDRTISLETDNGAISVETQAQPKNATIRANVDWGTVSVFGVKNRHSVFGSGENVVDLQSDNGSITVELVN</sequence>
<keyword evidence="3" id="KW-1185">Reference proteome</keyword>
<dbReference type="KEGG" id="prt:AUC31_06335"/>
<protein>
    <recommendedName>
        <fullName evidence="1">DUF4097 domain-containing protein</fullName>
    </recommendedName>
</protein>
<evidence type="ECO:0000313" key="3">
    <source>
        <dbReference type="Proteomes" id="UP000067683"/>
    </source>
</evidence>
<name>A0A0U2J6Y3_9BACL</name>
<accession>A0A0U2J6Y3</accession>
<feature type="domain" description="DUF4097" evidence="1">
    <location>
        <begin position="86"/>
        <end position="340"/>
    </location>
</feature>
<dbReference type="OrthoDB" id="9804829at2"/>
<gene>
    <name evidence="2" type="ORF">AUC31_06335</name>
</gene>
<dbReference type="Proteomes" id="UP000067683">
    <property type="component" value="Chromosome"/>
</dbReference>
<dbReference type="PANTHER" id="PTHR34094">
    <property type="match status" value="1"/>
</dbReference>
<dbReference type="RefSeq" id="WP_058381573.1">
    <property type="nucleotide sequence ID" value="NZ_CP013659.2"/>
</dbReference>
<dbReference type="Gene3D" id="2.160.20.120">
    <property type="match status" value="1"/>
</dbReference>
<dbReference type="Pfam" id="PF13349">
    <property type="entry name" value="DUF4097"/>
    <property type="match status" value="1"/>
</dbReference>
<evidence type="ECO:0000313" key="2">
    <source>
        <dbReference type="EMBL" id="ALS74866.1"/>
    </source>
</evidence>
<dbReference type="EMBL" id="CP013659">
    <property type="protein sequence ID" value="ALS74866.1"/>
    <property type="molecule type" value="Genomic_DNA"/>
</dbReference>
<proteinExistence type="predicted"/>
<dbReference type="Pfam" id="PF22564">
    <property type="entry name" value="HAAS"/>
    <property type="match status" value="1"/>
</dbReference>